<comment type="caution">
    <text evidence="3">The sequence shown here is derived from an EMBL/GenBank/DDBJ whole genome shotgun (WGS) entry which is preliminary data.</text>
</comment>
<dbReference type="InterPro" id="IPR013561">
    <property type="entry name" value="FilR1_middle_dom"/>
</dbReference>
<evidence type="ECO:0000259" key="2">
    <source>
        <dbReference type="Pfam" id="PF08350"/>
    </source>
</evidence>
<dbReference type="InterPro" id="IPR001845">
    <property type="entry name" value="HTH_ArsR_DNA-bd_dom"/>
</dbReference>
<proteinExistence type="predicted"/>
<evidence type="ECO:0000313" key="3">
    <source>
        <dbReference type="EMBL" id="MEL4305421.1"/>
    </source>
</evidence>
<dbReference type="CDD" id="cd00090">
    <property type="entry name" value="HTH_ARSR"/>
    <property type="match status" value="1"/>
</dbReference>
<evidence type="ECO:0000313" key="4">
    <source>
        <dbReference type="Proteomes" id="UP001396646"/>
    </source>
</evidence>
<dbReference type="InterPro" id="IPR016490">
    <property type="entry name" value="Tscrpt_reg_HTH_AF0396-typ3"/>
</dbReference>
<dbReference type="Pfam" id="PF08350">
    <property type="entry name" value="FilR1_middle"/>
    <property type="match status" value="1"/>
</dbReference>
<sequence>MTSELVSTVFLSEKRKKIVLMLMDGPTTIDRIKESLEGSTSAIMAQVKILLEQGLIEQKGDDYELTYIGQIVLKKIAPLIKTLDVLESNKEYWQSRDLSGLPESALDNIGDLGEVIIHEPDLSHLFEPPKQLLQSLKNAENVSTFYSYFCPSCPYNYAELGRKETNFTLILTRSVYTRLVEEYEDQYNEMIASKNSSLYVVEDDAAKLGALSITDNLLLIAFFNSEGVFDHKKLLSFEESALSWGKELFEYYKGIAEEVKKSD</sequence>
<protein>
    <submittedName>
        <fullName evidence="3">Winged helix-turn-helix domain-containing protein</fullName>
    </submittedName>
</protein>
<dbReference type="EMBL" id="JBCAUS010000003">
    <property type="protein sequence ID" value="MEL4305421.1"/>
    <property type="molecule type" value="Genomic_DNA"/>
</dbReference>
<accession>A0ABU9KSQ2</accession>
<organism evidence="3 4">
    <name type="scientific">Methanococcoides cohabitans</name>
    <dbReference type="NCBI Taxonomy" id="3136559"/>
    <lineage>
        <taxon>Archaea</taxon>
        <taxon>Methanobacteriati</taxon>
        <taxon>Methanobacteriota</taxon>
        <taxon>Stenosarchaea group</taxon>
        <taxon>Methanomicrobia</taxon>
        <taxon>Methanosarcinales</taxon>
        <taxon>Methanosarcinaceae</taxon>
        <taxon>Methanococcoides</taxon>
    </lineage>
</organism>
<dbReference type="InterPro" id="IPR036388">
    <property type="entry name" value="WH-like_DNA-bd_sf"/>
</dbReference>
<dbReference type="Pfam" id="PF01022">
    <property type="entry name" value="HTH_5"/>
    <property type="match status" value="1"/>
</dbReference>
<gene>
    <name evidence="3" type="ORF">WOA13_06210</name>
</gene>
<name>A0ABU9KSQ2_9EURY</name>
<dbReference type="InterPro" id="IPR011991">
    <property type="entry name" value="ArsR-like_HTH"/>
</dbReference>
<evidence type="ECO:0000259" key="1">
    <source>
        <dbReference type="Pfam" id="PF01022"/>
    </source>
</evidence>
<dbReference type="PIRSF" id="PIRSF006692">
    <property type="entry name" value="TF_HTH_AF0396_prd"/>
    <property type="match status" value="1"/>
</dbReference>
<dbReference type="InterPro" id="IPR036390">
    <property type="entry name" value="WH_DNA-bd_sf"/>
</dbReference>
<dbReference type="Gene3D" id="1.10.10.10">
    <property type="entry name" value="Winged helix-like DNA-binding domain superfamily/Winged helix DNA-binding domain"/>
    <property type="match status" value="1"/>
</dbReference>
<dbReference type="RefSeq" id="WP_342127083.1">
    <property type="nucleotide sequence ID" value="NZ_JBCAUS010000003.1"/>
</dbReference>
<reference evidence="3 4" key="1">
    <citation type="submission" date="2024-04" db="EMBL/GenBank/DDBJ databases">
        <title>Methanococcoides sp. LMO-2.</title>
        <authorList>
            <person name="Liang L."/>
        </authorList>
    </citation>
    <scope>NUCLEOTIDE SEQUENCE [LARGE SCALE GENOMIC DNA]</scope>
    <source>
        <strain evidence="3 4">LMO-2</strain>
    </source>
</reference>
<keyword evidence="4" id="KW-1185">Reference proteome</keyword>
<dbReference type="SUPFAM" id="SSF46785">
    <property type="entry name" value="Winged helix' DNA-binding domain"/>
    <property type="match status" value="1"/>
</dbReference>
<feature type="domain" description="HTH arsR-type" evidence="1">
    <location>
        <begin position="13"/>
        <end position="57"/>
    </location>
</feature>
<dbReference type="Proteomes" id="UP001396646">
    <property type="component" value="Unassembled WGS sequence"/>
</dbReference>
<feature type="domain" description="Methanogenesis regulatory protein FilR1 middle" evidence="2">
    <location>
        <begin position="126"/>
        <end position="253"/>
    </location>
</feature>